<organism evidence="1 2">
    <name type="scientific">[Clostridium] celerecrescens 18A</name>
    <dbReference type="NCBI Taxonomy" id="1286362"/>
    <lineage>
        <taxon>Bacteria</taxon>
        <taxon>Bacillati</taxon>
        <taxon>Bacillota</taxon>
        <taxon>Clostridia</taxon>
        <taxon>Lachnospirales</taxon>
        <taxon>Lachnospiraceae</taxon>
        <taxon>Lacrimispora</taxon>
    </lineage>
</organism>
<dbReference type="AlphaFoldDB" id="A0A2M8Z2Z6"/>
<dbReference type="OrthoDB" id="2063067at2"/>
<protein>
    <submittedName>
        <fullName evidence="1">Uncharacterized protein</fullName>
    </submittedName>
</protein>
<sequence>MSISRVIESIERDAFSRSMNLPENGFDGQADVKVFPDGSRWATCPWCDKKAIKILPETKIHMMPYKCKNSKCEKEFIINL</sequence>
<comment type="caution">
    <text evidence="1">The sequence shown here is derived from an EMBL/GenBank/DDBJ whole genome shotgun (WGS) entry which is preliminary data.</text>
</comment>
<dbReference type="Proteomes" id="UP000231092">
    <property type="component" value="Unassembled WGS sequence"/>
</dbReference>
<evidence type="ECO:0000313" key="1">
    <source>
        <dbReference type="EMBL" id="PJJ27801.1"/>
    </source>
</evidence>
<proteinExistence type="predicted"/>
<name>A0A2M8Z2Z6_9FIRM</name>
<reference evidence="1 2" key="1">
    <citation type="submission" date="2017-11" db="EMBL/GenBank/DDBJ databases">
        <title>Understudied soil microbes with underappreciated capabilities: Untangling the Clostridium saccharolyticum group.</title>
        <authorList>
            <person name="Leschine S."/>
        </authorList>
    </citation>
    <scope>NUCLEOTIDE SEQUENCE [LARGE SCALE GENOMIC DNA]</scope>
    <source>
        <strain evidence="1 2">18A</strain>
    </source>
</reference>
<gene>
    <name evidence="1" type="ORF">H171_1280</name>
</gene>
<dbReference type="RefSeq" id="WP_100304392.1">
    <property type="nucleotide sequence ID" value="NZ_PGET01000001.1"/>
</dbReference>
<dbReference type="EMBL" id="PGET01000001">
    <property type="protein sequence ID" value="PJJ27801.1"/>
    <property type="molecule type" value="Genomic_DNA"/>
</dbReference>
<evidence type="ECO:0000313" key="2">
    <source>
        <dbReference type="Proteomes" id="UP000231092"/>
    </source>
</evidence>
<accession>A0A2M8Z2Z6</accession>